<evidence type="ECO:0000313" key="3">
    <source>
        <dbReference type="Proteomes" id="UP001500399"/>
    </source>
</evidence>
<dbReference type="Gene3D" id="3.40.1550.10">
    <property type="entry name" value="CheC-like"/>
    <property type="match status" value="1"/>
</dbReference>
<dbReference type="InterPro" id="IPR028976">
    <property type="entry name" value="CheC-like_sf"/>
</dbReference>
<reference evidence="2 3" key="1">
    <citation type="journal article" date="2019" name="Int. J. Syst. Evol. Microbiol.">
        <title>The Global Catalogue of Microorganisms (GCM) 10K type strain sequencing project: providing services to taxonomists for standard genome sequencing and annotation.</title>
        <authorList>
            <consortium name="The Broad Institute Genomics Platform"/>
            <consortium name="The Broad Institute Genome Sequencing Center for Infectious Disease"/>
            <person name="Wu L."/>
            <person name="Ma J."/>
        </authorList>
    </citation>
    <scope>NUCLEOTIDE SEQUENCE [LARGE SCALE GENOMIC DNA]</scope>
    <source>
        <strain evidence="2 3">JCM 8542</strain>
    </source>
</reference>
<organism evidence="2 3">
    <name type="scientific">Selenomonas dianae</name>
    <dbReference type="NCBI Taxonomy" id="135079"/>
    <lineage>
        <taxon>Bacteria</taxon>
        <taxon>Bacillati</taxon>
        <taxon>Bacillota</taxon>
        <taxon>Negativicutes</taxon>
        <taxon>Selenomonadales</taxon>
        <taxon>Selenomonadaceae</taxon>
        <taxon>Selenomonas</taxon>
    </lineage>
</organism>
<keyword evidence="3" id="KW-1185">Reference proteome</keyword>
<evidence type="ECO:0000256" key="1">
    <source>
        <dbReference type="ARBA" id="ARBA00022500"/>
    </source>
</evidence>
<keyword evidence="1" id="KW-0145">Chemotaxis</keyword>
<evidence type="ECO:0008006" key="4">
    <source>
        <dbReference type="Google" id="ProtNLM"/>
    </source>
</evidence>
<dbReference type="RefSeq" id="WP_304986979.1">
    <property type="nucleotide sequence ID" value="NZ_BAAACR010000008.1"/>
</dbReference>
<gene>
    <name evidence="2" type="ORF">GCM10008919_12990</name>
</gene>
<dbReference type="SUPFAM" id="SSF103039">
    <property type="entry name" value="CheC-like"/>
    <property type="match status" value="1"/>
</dbReference>
<sequence length="154" mass="16200">MNAFYKSYTDIFLTGLSDYARVTASASTQSAEVGYVTISQRLDVDGTPLIVALGACVDSFYALASGYSGVSLDGMDELAVDAVGELFNVINGHFSSHMSAHGCTVSIIAPPRHCHGAAEPEPMEFSHFIASPIGTLRLMAAHAEFLAAEPHGST</sequence>
<comment type="caution">
    <text evidence="2">The sequence shown here is derived from an EMBL/GenBank/DDBJ whole genome shotgun (WGS) entry which is preliminary data.</text>
</comment>
<protein>
    <recommendedName>
        <fullName evidence="4">Chemotaxis phosphatase CheX-like domain-containing protein</fullName>
    </recommendedName>
</protein>
<proteinExistence type="predicted"/>
<accession>A0ABN0T3I5</accession>
<name>A0ABN0T3I5_9FIRM</name>
<dbReference type="EMBL" id="BAAACR010000008">
    <property type="protein sequence ID" value="GAA0211037.1"/>
    <property type="molecule type" value="Genomic_DNA"/>
</dbReference>
<evidence type="ECO:0000313" key="2">
    <source>
        <dbReference type="EMBL" id="GAA0211037.1"/>
    </source>
</evidence>
<dbReference type="Proteomes" id="UP001500399">
    <property type="component" value="Unassembled WGS sequence"/>
</dbReference>